<feature type="compositionally biased region" description="Low complexity" evidence="1">
    <location>
        <begin position="75"/>
        <end position="86"/>
    </location>
</feature>
<keyword evidence="4" id="KW-1185">Reference proteome</keyword>
<dbReference type="Gramene" id="CDP01261">
    <property type="protein sequence ID" value="CDP01261"/>
    <property type="gene ID" value="GSCOC_T00034848001"/>
</dbReference>
<name>A0A068TYE4_COFCA</name>
<dbReference type="PROSITE" id="PS50858">
    <property type="entry name" value="BSD"/>
    <property type="match status" value="1"/>
</dbReference>
<dbReference type="Pfam" id="PF03909">
    <property type="entry name" value="BSD"/>
    <property type="match status" value="1"/>
</dbReference>
<feature type="domain" description="BSD" evidence="2">
    <location>
        <begin position="238"/>
        <end position="290"/>
    </location>
</feature>
<feature type="region of interest" description="Disordered" evidence="1">
    <location>
        <begin position="129"/>
        <end position="179"/>
    </location>
</feature>
<protein>
    <recommendedName>
        <fullName evidence="2">BSD domain-containing protein</fullName>
    </recommendedName>
</protein>
<sequence length="471" mass="53788">MSWLARSIANTLRLDDDDDDADADADRHEYDAGVIKKPQQQHLNDVAQHHTSIFLHPAESLDLEEVDLEDRPGKSNSYHSNSNNNNVVGDDTSNFEDIGDRSTNNQGRGVKEDLSEFRETLTRQLWGVASFLAPPPPPPPPPPLPRPRSFNWLESDRRRTELAERSGSGDEEMDGQFGQFRGFPQSFLEVGMPEEEEEEDDLLADAVGITEEALDFAENTAHHPETWLNFPLSEEEESDDFEISDLQFKHARAIEHLAPRLAALRRELCPAHMTEGYFWMVYFVLLHSRLDKHDVDLLTTPQLVKARTMWMHELQKQTKPESHWLGRDTFDLEERNYFPYESFDVASCEDNTPRFMSQTAFPLDSTGLLVTSDSEPEKHPHESREIQFIDKTGHEENLTSATGNELLSGPPHKVPIEEYDEHEDDWLDDDSELEGYTGTAITLVNEEDVSFSDLEDDLDIMPTKSKVLVKD</sequence>
<accession>A0A068TYE4</accession>
<reference evidence="4" key="1">
    <citation type="journal article" date="2014" name="Science">
        <title>The coffee genome provides insight into the convergent evolution of caffeine biosynthesis.</title>
        <authorList>
            <person name="Denoeud F."/>
            <person name="Carretero-Paulet L."/>
            <person name="Dereeper A."/>
            <person name="Droc G."/>
            <person name="Guyot R."/>
            <person name="Pietrella M."/>
            <person name="Zheng C."/>
            <person name="Alberti A."/>
            <person name="Anthony F."/>
            <person name="Aprea G."/>
            <person name="Aury J.M."/>
            <person name="Bento P."/>
            <person name="Bernard M."/>
            <person name="Bocs S."/>
            <person name="Campa C."/>
            <person name="Cenci A."/>
            <person name="Combes M.C."/>
            <person name="Crouzillat D."/>
            <person name="Da Silva C."/>
            <person name="Daddiego L."/>
            <person name="De Bellis F."/>
            <person name="Dussert S."/>
            <person name="Garsmeur O."/>
            <person name="Gayraud T."/>
            <person name="Guignon V."/>
            <person name="Jahn K."/>
            <person name="Jamilloux V."/>
            <person name="Joet T."/>
            <person name="Labadie K."/>
            <person name="Lan T."/>
            <person name="Leclercq J."/>
            <person name="Lepelley M."/>
            <person name="Leroy T."/>
            <person name="Li L.T."/>
            <person name="Librado P."/>
            <person name="Lopez L."/>
            <person name="Munoz A."/>
            <person name="Noel B."/>
            <person name="Pallavicini A."/>
            <person name="Perrotta G."/>
            <person name="Poncet V."/>
            <person name="Pot D."/>
            <person name="Priyono X."/>
            <person name="Rigoreau M."/>
            <person name="Rouard M."/>
            <person name="Rozas J."/>
            <person name="Tranchant-Dubreuil C."/>
            <person name="VanBuren R."/>
            <person name="Zhang Q."/>
            <person name="Andrade A.C."/>
            <person name="Argout X."/>
            <person name="Bertrand B."/>
            <person name="de Kochko A."/>
            <person name="Graziosi G."/>
            <person name="Henry R.J."/>
            <person name="Jayarama X."/>
            <person name="Ming R."/>
            <person name="Nagai C."/>
            <person name="Rounsley S."/>
            <person name="Sankoff D."/>
            <person name="Giuliano G."/>
            <person name="Albert V.A."/>
            <person name="Wincker P."/>
            <person name="Lashermes P."/>
        </authorList>
    </citation>
    <scope>NUCLEOTIDE SEQUENCE [LARGE SCALE GENOMIC DNA]</scope>
    <source>
        <strain evidence="4">cv. DH200-94</strain>
    </source>
</reference>
<dbReference type="PANTHER" id="PTHR31923:SF27">
    <property type="entry name" value="BSD DOMAIN-CONTAINING PROTEIN"/>
    <property type="match status" value="1"/>
</dbReference>
<organism evidence="3 4">
    <name type="scientific">Coffea canephora</name>
    <name type="common">Robusta coffee</name>
    <dbReference type="NCBI Taxonomy" id="49390"/>
    <lineage>
        <taxon>Eukaryota</taxon>
        <taxon>Viridiplantae</taxon>
        <taxon>Streptophyta</taxon>
        <taxon>Embryophyta</taxon>
        <taxon>Tracheophyta</taxon>
        <taxon>Spermatophyta</taxon>
        <taxon>Magnoliopsida</taxon>
        <taxon>eudicotyledons</taxon>
        <taxon>Gunneridae</taxon>
        <taxon>Pentapetalae</taxon>
        <taxon>asterids</taxon>
        <taxon>lamiids</taxon>
        <taxon>Gentianales</taxon>
        <taxon>Rubiaceae</taxon>
        <taxon>Ixoroideae</taxon>
        <taxon>Gardenieae complex</taxon>
        <taxon>Bertiereae - Coffeeae clade</taxon>
        <taxon>Coffeeae</taxon>
        <taxon>Coffea</taxon>
    </lineage>
</organism>
<dbReference type="Gene3D" id="1.10.3970.10">
    <property type="entry name" value="BSD domain"/>
    <property type="match status" value="1"/>
</dbReference>
<dbReference type="SUPFAM" id="SSF101447">
    <property type="entry name" value="Formin homology 2 domain (FH2 domain)"/>
    <property type="match status" value="1"/>
</dbReference>
<dbReference type="InterPro" id="IPR035925">
    <property type="entry name" value="BSD_dom_sf"/>
</dbReference>
<dbReference type="PhylomeDB" id="A0A068TYE4"/>
<evidence type="ECO:0000313" key="3">
    <source>
        <dbReference type="EMBL" id="CDP01261.1"/>
    </source>
</evidence>
<dbReference type="AlphaFoldDB" id="A0A068TYE4"/>
<gene>
    <name evidence="3" type="ORF">GSCOC_T00034848001</name>
</gene>
<dbReference type="SUPFAM" id="SSF140383">
    <property type="entry name" value="BSD domain-like"/>
    <property type="match status" value="1"/>
</dbReference>
<dbReference type="OMA" id="SHSIMHN"/>
<dbReference type="EMBL" id="HG739090">
    <property type="protein sequence ID" value="CDP01261.1"/>
    <property type="molecule type" value="Genomic_DNA"/>
</dbReference>
<evidence type="ECO:0000313" key="4">
    <source>
        <dbReference type="Proteomes" id="UP000295252"/>
    </source>
</evidence>
<dbReference type="Proteomes" id="UP000295252">
    <property type="component" value="Chromosome II"/>
</dbReference>
<feature type="compositionally biased region" description="Basic and acidic residues" evidence="1">
    <location>
        <begin position="154"/>
        <end position="168"/>
    </location>
</feature>
<dbReference type="InterPro" id="IPR005607">
    <property type="entry name" value="BSD_dom"/>
</dbReference>
<feature type="region of interest" description="Disordered" evidence="1">
    <location>
        <begin position="68"/>
        <end position="111"/>
    </location>
</feature>
<proteinExistence type="predicted"/>
<evidence type="ECO:0000259" key="2">
    <source>
        <dbReference type="PROSITE" id="PS50858"/>
    </source>
</evidence>
<dbReference type="PANTHER" id="PTHR31923">
    <property type="entry name" value="BSD DOMAIN-CONTAINING PROTEIN"/>
    <property type="match status" value="1"/>
</dbReference>
<dbReference type="InParanoid" id="A0A068TYE4"/>
<dbReference type="OrthoDB" id="2021158at2759"/>
<evidence type="ECO:0000256" key="1">
    <source>
        <dbReference type="SAM" id="MobiDB-lite"/>
    </source>
</evidence>
<dbReference type="SMART" id="SM00751">
    <property type="entry name" value="BSD"/>
    <property type="match status" value="1"/>
</dbReference>
<feature type="compositionally biased region" description="Pro residues" evidence="1">
    <location>
        <begin position="133"/>
        <end position="146"/>
    </location>
</feature>